<dbReference type="GO" id="GO:0070403">
    <property type="term" value="F:NAD+ binding"/>
    <property type="evidence" value="ECO:0007669"/>
    <property type="project" value="InterPro"/>
</dbReference>
<dbReference type="PANTHER" id="PTHR11085">
    <property type="entry name" value="NAD-DEPENDENT PROTEIN DEACYLASE SIRTUIN-5, MITOCHONDRIAL-RELATED"/>
    <property type="match status" value="1"/>
</dbReference>
<dbReference type="EMBL" id="CP054038">
    <property type="protein sequence ID" value="QKJ19558.1"/>
    <property type="molecule type" value="Genomic_DNA"/>
</dbReference>
<keyword evidence="3" id="KW-0520">NAD</keyword>
<dbReference type="InterPro" id="IPR050134">
    <property type="entry name" value="NAD-dep_sirtuin_deacylases"/>
</dbReference>
<dbReference type="AlphaFoldDB" id="A0A7D4Q169"/>
<name>A0A7D4Q169_9MICO</name>
<dbReference type="Gene3D" id="3.40.50.1220">
    <property type="entry name" value="TPP-binding domain"/>
    <property type="match status" value="1"/>
</dbReference>
<dbReference type="PROSITE" id="PS50305">
    <property type="entry name" value="SIRTUIN"/>
    <property type="match status" value="1"/>
</dbReference>
<dbReference type="GO" id="GO:0046872">
    <property type="term" value="F:metal ion binding"/>
    <property type="evidence" value="ECO:0007669"/>
    <property type="project" value="UniProtKB-KW"/>
</dbReference>
<organism evidence="7 8">
    <name type="scientific">Microbacterium hominis</name>
    <dbReference type="NCBI Taxonomy" id="162426"/>
    <lineage>
        <taxon>Bacteria</taxon>
        <taxon>Bacillati</taxon>
        <taxon>Actinomycetota</taxon>
        <taxon>Actinomycetes</taxon>
        <taxon>Micrococcales</taxon>
        <taxon>Microbacteriaceae</taxon>
        <taxon>Microbacterium</taxon>
    </lineage>
</organism>
<keyword evidence="4" id="KW-0862">Zinc</keyword>
<proteinExistence type="predicted"/>
<keyword evidence="4" id="KW-0479">Metal-binding</keyword>
<feature type="active site" description="Proton acceptor" evidence="4">
    <location>
        <position position="160"/>
    </location>
</feature>
<evidence type="ECO:0000313" key="8">
    <source>
        <dbReference type="Proteomes" id="UP000502498"/>
    </source>
</evidence>
<feature type="binding site" evidence="4">
    <location>
        <position position="171"/>
    </location>
    <ligand>
        <name>Zn(2+)</name>
        <dbReference type="ChEBI" id="CHEBI:29105"/>
    </ligand>
</feature>
<dbReference type="EC" id="2.3.1.286" evidence="1"/>
<dbReference type="Gene3D" id="3.30.1600.10">
    <property type="entry name" value="SIR2/SIRT2 'Small Domain"/>
    <property type="match status" value="1"/>
</dbReference>
<evidence type="ECO:0000256" key="4">
    <source>
        <dbReference type="PROSITE-ProRule" id="PRU00236"/>
    </source>
</evidence>
<evidence type="ECO:0000256" key="2">
    <source>
        <dbReference type="ARBA" id="ARBA00022679"/>
    </source>
</evidence>
<protein>
    <recommendedName>
        <fullName evidence="1">protein acetyllysine N-acetyltransferase</fullName>
        <ecNumber evidence="1">2.3.1.286</ecNumber>
    </recommendedName>
</protein>
<evidence type="ECO:0000259" key="6">
    <source>
        <dbReference type="PROSITE" id="PS50305"/>
    </source>
</evidence>
<evidence type="ECO:0000256" key="5">
    <source>
        <dbReference type="SAM" id="MobiDB-lite"/>
    </source>
</evidence>
<feature type="binding site" evidence="4">
    <location>
        <position position="218"/>
    </location>
    <ligand>
        <name>Zn(2+)</name>
        <dbReference type="ChEBI" id="CHEBI:29105"/>
    </ligand>
</feature>
<keyword evidence="2" id="KW-0808">Transferase</keyword>
<dbReference type="InterPro" id="IPR026591">
    <property type="entry name" value="Sirtuin_cat_small_dom_sf"/>
</dbReference>
<dbReference type="Pfam" id="PF02146">
    <property type="entry name" value="SIR2"/>
    <property type="match status" value="1"/>
</dbReference>
<feature type="binding site" evidence="4">
    <location>
        <position position="168"/>
    </location>
    <ligand>
        <name>Zn(2+)</name>
        <dbReference type="ChEBI" id="CHEBI:29105"/>
    </ligand>
</feature>
<feature type="domain" description="Deacetylase sirtuin-type" evidence="6">
    <location>
        <begin position="39"/>
        <end position="317"/>
    </location>
</feature>
<feature type="region of interest" description="Disordered" evidence="5">
    <location>
        <begin position="1"/>
        <end position="20"/>
    </location>
</feature>
<evidence type="ECO:0000256" key="3">
    <source>
        <dbReference type="ARBA" id="ARBA00023027"/>
    </source>
</evidence>
<dbReference type="PANTHER" id="PTHR11085:SF10">
    <property type="entry name" value="NAD-DEPENDENT PROTEIN DEACYLASE SIRTUIN-5, MITOCHONDRIAL-RELATED"/>
    <property type="match status" value="1"/>
</dbReference>
<reference evidence="7 8" key="1">
    <citation type="submission" date="2020-05" db="EMBL/GenBank/DDBJ databases">
        <title>Strain PA2F3 complete genome.</title>
        <authorList>
            <person name="Kim Y.-S."/>
            <person name="Kim S.-J."/>
            <person name="Jung H.-k."/>
            <person name="Kim S.-E."/>
            <person name="Kim K.-H."/>
        </authorList>
    </citation>
    <scope>NUCLEOTIDE SEQUENCE [LARGE SCALE GENOMIC DNA]</scope>
    <source>
        <strain evidence="7 8">PA2F3</strain>
    </source>
</reference>
<accession>A0A7D4Q169</accession>
<dbReference type="InterPro" id="IPR003000">
    <property type="entry name" value="Sirtuin"/>
</dbReference>
<dbReference type="SUPFAM" id="SSF52467">
    <property type="entry name" value="DHS-like NAD/FAD-binding domain"/>
    <property type="match status" value="1"/>
</dbReference>
<dbReference type="GO" id="GO:0017136">
    <property type="term" value="F:histone deacetylase activity, NAD-dependent"/>
    <property type="evidence" value="ECO:0007669"/>
    <property type="project" value="TreeGrafter"/>
</dbReference>
<gene>
    <name evidence="7" type="ORF">HQM25_09430</name>
</gene>
<dbReference type="Proteomes" id="UP000502498">
    <property type="component" value="Chromosome"/>
</dbReference>
<evidence type="ECO:0000256" key="1">
    <source>
        <dbReference type="ARBA" id="ARBA00012928"/>
    </source>
</evidence>
<feature type="binding site" evidence="4">
    <location>
        <position position="221"/>
    </location>
    <ligand>
        <name>Zn(2+)</name>
        <dbReference type="ChEBI" id="CHEBI:29105"/>
    </ligand>
</feature>
<sequence length="317" mass="33858">MCTSTAHSLRSGAGRARNIRVKPAPYTRRQRRCRVTITTELAPETADGIARAVDVLAGRRIAVLTGAGISTDSGIPDYRGQGAPVRTPMTVDQFLGTDAARRRYWVGSHLGWRSFAGAAPNAGHRALADLESRGIARGVVTQNVDGLHVRAGSRRVVELHGTMRRVFCTQCGQVFDRRDLAVRVEADNPWIAVPDAVALGPDGDVLPESTDGFVVPTCSVCSGVLKPDVVFFGEFIPAEKFREAEQLVHTSDALVIAGSSLVVNSGIRLLERARRRRLPVVIVNRGATRADARATVKIDAGTSEVLGAIAAQLPAVG</sequence>
<dbReference type="InterPro" id="IPR026590">
    <property type="entry name" value="Ssirtuin_cat_dom"/>
</dbReference>
<evidence type="ECO:0000313" key="7">
    <source>
        <dbReference type="EMBL" id="QKJ19558.1"/>
    </source>
</evidence>
<dbReference type="InterPro" id="IPR029035">
    <property type="entry name" value="DHS-like_NAD/FAD-binding_dom"/>
</dbReference>